<keyword evidence="6 9" id="KW-0720">Serine protease</keyword>
<dbReference type="Gene3D" id="1.20.58.1480">
    <property type="match status" value="1"/>
</dbReference>
<dbReference type="PANTHER" id="PTHR10046">
    <property type="entry name" value="ATP DEPENDENT LON PROTEASE FAMILY MEMBER"/>
    <property type="match status" value="1"/>
</dbReference>
<dbReference type="HAMAP" id="MF_01973">
    <property type="entry name" value="lon_bact"/>
    <property type="match status" value="1"/>
</dbReference>
<dbReference type="NCBIfam" id="TIGR00763">
    <property type="entry name" value="lon"/>
    <property type="match status" value="1"/>
</dbReference>
<comment type="similarity">
    <text evidence="9 10 13 14">Belongs to the peptidase S16 family.</text>
</comment>
<dbReference type="SMART" id="SM00464">
    <property type="entry name" value="LON"/>
    <property type="match status" value="1"/>
</dbReference>
<keyword evidence="2 9" id="KW-0963">Cytoplasm</keyword>
<dbReference type="InterPro" id="IPR003593">
    <property type="entry name" value="AAA+_ATPase"/>
</dbReference>
<comment type="subcellular location">
    <subcellularLocation>
        <location evidence="1 9 10">Cytoplasm</location>
    </subcellularLocation>
</comment>
<keyword evidence="4 9" id="KW-0547">Nucleotide-binding</keyword>
<evidence type="ECO:0000256" key="10">
    <source>
        <dbReference type="PIRNR" id="PIRNR001174"/>
    </source>
</evidence>
<dbReference type="InterPro" id="IPR003959">
    <property type="entry name" value="ATPase_AAA_core"/>
</dbReference>
<evidence type="ECO:0000313" key="19">
    <source>
        <dbReference type="Proteomes" id="UP000177407"/>
    </source>
</evidence>
<dbReference type="Gene3D" id="2.30.130.40">
    <property type="entry name" value="LON domain-like"/>
    <property type="match status" value="1"/>
</dbReference>
<dbReference type="InterPro" id="IPR004815">
    <property type="entry name" value="Lon_bac/euk-typ"/>
</dbReference>
<dbReference type="PRINTS" id="PR00830">
    <property type="entry name" value="ENDOLAPTASE"/>
</dbReference>
<dbReference type="PIRSF" id="PIRSF001174">
    <property type="entry name" value="Lon_proteas"/>
    <property type="match status" value="1"/>
</dbReference>
<organism evidence="18 19">
    <name type="scientific">Candidatus Falkowbacteria bacterium RIFOXYA2_FULL_38_12</name>
    <dbReference type="NCBI Taxonomy" id="1797993"/>
    <lineage>
        <taxon>Bacteria</taxon>
        <taxon>Candidatus Falkowiibacteriota</taxon>
    </lineage>
</organism>
<keyword evidence="8 9" id="KW-0346">Stress response</keyword>
<evidence type="ECO:0000256" key="13">
    <source>
        <dbReference type="PROSITE-ProRule" id="PRU01122"/>
    </source>
</evidence>
<dbReference type="Gene3D" id="1.20.5.5270">
    <property type="match status" value="1"/>
</dbReference>
<name>A0A1F5S438_9BACT</name>
<dbReference type="Gene3D" id="1.10.8.60">
    <property type="match status" value="1"/>
</dbReference>
<dbReference type="InterPro" id="IPR015947">
    <property type="entry name" value="PUA-like_sf"/>
</dbReference>
<dbReference type="GO" id="GO:0004176">
    <property type="term" value="F:ATP-dependent peptidase activity"/>
    <property type="evidence" value="ECO:0007669"/>
    <property type="project" value="UniProtKB-UniRule"/>
</dbReference>
<dbReference type="GO" id="GO:0004252">
    <property type="term" value="F:serine-type endopeptidase activity"/>
    <property type="evidence" value="ECO:0007669"/>
    <property type="project" value="UniProtKB-UniRule"/>
</dbReference>
<evidence type="ECO:0000256" key="7">
    <source>
        <dbReference type="ARBA" id="ARBA00022840"/>
    </source>
</evidence>
<dbReference type="SMART" id="SM00382">
    <property type="entry name" value="AAA"/>
    <property type="match status" value="1"/>
</dbReference>
<dbReference type="Gene3D" id="3.40.50.300">
    <property type="entry name" value="P-loop containing nucleotide triphosphate hydrolases"/>
    <property type="match status" value="1"/>
</dbReference>
<dbReference type="InterPro" id="IPR054594">
    <property type="entry name" value="Lon_lid"/>
</dbReference>
<accession>A0A1F5S438</accession>
<evidence type="ECO:0000256" key="3">
    <source>
        <dbReference type="ARBA" id="ARBA00022670"/>
    </source>
</evidence>
<evidence type="ECO:0000256" key="11">
    <source>
        <dbReference type="PIRSR" id="PIRSR001174-1"/>
    </source>
</evidence>
<evidence type="ECO:0000256" key="14">
    <source>
        <dbReference type="RuleBase" id="RU000591"/>
    </source>
</evidence>
<dbReference type="Pfam" id="PF05362">
    <property type="entry name" value="Lon_C"/>
    <property type="match status" value="1"/>
</dbReference>
<reference evidence="18 19" key="1">
    <citation type="journal article" date="2016" name="Nat. Commun.">
        <title>Thousands of microbial genomes shed light on interconnected biogeochemical processes in an aquifer system.</title>
        <authorList>
            <person name="Anantharaman K."/>
            <person name="Brown C.T."/>
            <person name="Hug L.A."/>
            <person name="Sharon I."/>
            <person name="Castelle C.J."/>
            <person name="Probst A.J."/>
            <person name="Thomas B.C."/>
            <person name="Singh A."/>
            <person name="Wilkins M.J."/>
            <person name="Karaoz U."/>
            <person name="Brodie E.L."/>
            <person name="Williams K.H."/>
            <person name="Hubbard S.S."/>
            <person name="Banfield J.F."/>
        </authorList>
    </citation>
    <scope>NUCLEOTIDE SEQUENCE [LARGE SCALE GENOMIC DNA]</scope>
</reference>
<comment type="function">
    <text evidence="9">ATP-dependent serine protease that mediates the selective degradation of mutant and abnormal proteins as well as certain short-lived regulatory proteins. Required for cellular homeostasis and for survival from DNA damage and developmental changes induced by stress. Degrades polypeptides processively to yield small peptide fragments that are 5 to 10 amino acids long. Binds to DNA in a double-stranded, site-specific manner.</text>
</comment>
<evidence type="ECO:0000256" key="6">
    <source>
        <dbReference type="ARBA" id="ARBA00022825"/>
    </source>
</evidence>
<feature type="domain" description="Lon N-terminal" evidence="17">
    <location>
        <begin position="18"/>
        <end position="212"/>
    </location>
</feature>
<dbReference type="SUPFAM" id="SSF88697">
    <property type="entry name" value="PUA domain-like"/>
    <property type="match status" value="1"/>
</dbReference>
<evidence type="ECO:0000256" key="1">
    <source>
        <dbReference type="ARBA" id="ARBA00004496"/>
    </source>
</evidence>
<evidence type="ECO:0000259" key="16">
    <source>
        <dbReference type="PROSITE" id="PS51786"/>
    </source>
</evidence>
<evidence type="ECO:0000256" key="4">
    <source>
        <dbReference type="ARBA" id="ARBA00022741"/>
    </source>
</evidence>
<dbReference type="FunFam" id="1.20.5.5270:FF:000002">
    <property type="entry name" value="Lon protease homolog"/>
    <property type="match status" value="1"/>
</dbReference>
<dbReference type="GO" id="GO:0005737">
    <property type="term" value="C:cytoplasm"/>
    <property type="evidence" value="ECO:0007669"/>
    <property type="project" value="UniProtKB-SubCell"/>
</dbReference>
<dbReference type="GO" id="GO:0006515">
    <property type="term" value="P:protein quality control for misfolded or incompletely synthesized proteins"/>
    <property type="evidence" value="ECO:0007669"/>
    <property type="project" value="UniProtKB-UniRule"/>
</dbReference>
<dbReference type="AlphaFoldDB" id="A0A1F5S438"/>
<dbReference type="PROSITE" id="PS01046">
    <property type="entry name" value="LON_SER"/>
    <property type="match status" value="1"/>
</dbReference>
<feature type="active site" evidence="9 11">
    <location>
        <position position="730"/>
    </location>
</feature>
<evidence type="ECO:0000256" key="15">
    <source>
        <dbReference type="SAM" id="Coils"/>
    </source>
</evidence>
<dbReference type="Pfam" id="PF02190">
    <property type="entry name" value="LON_substr_bdg"/>
    <property type="match status" value="1"/>
</dbReference>
<evidence type="ECO:0000259" key="17">
    <source>
        <dbReference type="PROSITE" id="PS51787"/>
    </source>
</evidence>
<keyword evidence="5 9" id="KW-0378">Hydrolase</keyword>
<keyword evidence="3 9" id="KW-0645">Protease</keyword>
<dbReference type="InterPro" id="IPR020568">
    <property type="entry name" value="Ribosomal_Su5_D2-typ_SF"/>
</dbReference>
<evidence type="ECO:0000256" key="8">
    <source>
        <dbReference type="ARBA" id="ARBA00023016"/>
    </source>
</evidence>
<dbReference type="PROSITE" id="PS51787">
    <property type="entry name" value="LON_N"/>
    <property type="match status" value="1"/>
</dbReference>
<dbReference type="InterPro" id="IPR046336">
    <property type="entry name" value="Lon_prtase_N_sf"/>
</dbReference>
<evidence type="ECO:0000313" key="18">
    <source>
        <dbReference type="EMBL" id="OGF21041.1"/>
    </source>
</evidence>
<dbReference type="InterPro" id="IPR008269">
    <property type="entry name" value="Lon_proteolytic"/>
</dbReference>
<evidence type="ECO:0000256" key="12">
    <source>
        <dbReference type="PIRSR" id="PIRSR001174-2"/>
    </source>
</evidence>
<dbReference type="Gene3D" id="3.30.230.10">
    <property type="match status" value="1"/>
</dbReference>
<dbReference type="InterPro" id="IPR027065">
    <property type="entry name" value="Lon_Prtase"/>
</dbReference>
<feature type="domain" description="Lon proteolytic" evidence="16">
    <location>
        <begin position="600"/>
        <end position="781"/>
    </location>
</feature>
<dbReference type="GO" id="GO:0005524">
    <property type="term" value="F:ATP binding"/>
    <property type="evidence" value="ECO:0007669"/>
    <property type="project" value="UniProtKB-UniRule"/>
</dbReference>
<dbReference type="InterPro" id="IPR014721">
    <property type="entry name" value="Ribsml_uS5_D2-typ_fold_subgr"/>
</dbReference>
<dbReference type="InterPro" id="IPR008268">
    <property type="entry name" value="Peptidase_S16_AS"/>
</dbReference>
<comment type="catalytic activity">
    <reaction evidence="9 10 13">
        <text>Hydrolysis of proteins in presence of ATP.</text>
        <dbReference type="EC" id="3.4.21.53"/>
    </reaction>
</comment>
<comment type="induction">
    <text evidence="9">By heat shock.</text>
</comment>
<dbReference type="GO" id="GO:0034605">
    <property type="term" value="P:cellular response to heat"/>
    <property type="evidence" value="ECO:0007669"/>
    <property type="project" value="UniProtKB-UniRule"/>
</dbReference>
<keyword evidence="7 9" id="KW-0067">ATP-binding</keyword>
<dbReference type="GO" id="GO:0016887">
    <property type="term" value="F:ATP hydrolysis activity"/>
    <property type="evidence" value="ECO:0007669"/>
    <property type="project" value="UniProtKB-UniRule"/>
</dbReference>
<proteinExistence type="evidence at transcript level"/>
<dbReference type="Proteomes" id="UP000177407">
    <property type="component" value="Unassembled WGS sequence"/>
</dbReference>
<comment type="caution">
    <text evidence="18">The sequence shown here is derived from an EMBL/GenBank/DDBJ whole genome shotgun (WGS) entry which is preliminary data.</text>
</comment>
<feature type="active site" evidence="9 11">
    <location>
        <position position="687"/>
    </location>
</feature>
<dbReference type="PROSITE" id="PS51786">
    <property type="entry name" value="LON_PROTEOLYTIC"/>
    <property type="match status" value="1"/>
</dbReference>
<feature type="binding site" evidence="9 12">
    <location>
        <begin position="363"/>
        <end position="370"/>
    </location>
    <ligand>
        <name>ATP</name>
        <dbReference type="ChEBI" id="CHEBI:30616"/>
    </ligand>
</feature>
<dbReference type="EC" id="3.4.21.53" evidence="9 10"/>
<dbReference type="Pfam" id="PF00004">
    <property type="entry name" value="AAA"/>
    <property type="match status" value="1"/>
</dbReference>
<sequence length="781" mass="87460">MEAENLKGTIDSQTKKDIAVIPLIDVVIFPHVAITLMIKREKSLRALDYSMQHNRVIFCVSQKEDKKSEVSRDDLYQVGVLAKVRETAKQPDGSVKIVVEGIARAKIEQFLKDDLFLKVKINLLPEPLLKKTEKLQAITYSLINQFKECIALGATVPFDVLLVILNITDPWELADLMTINLDFSVLEKQAILEATNIEEKLQKLSEAISRQLNVLKMAHKIQNETGKELGKMEKEMFLREQLKTIEKELGVIGGISEVEELRNKIEKAGMPEEVREKALKELGRLEKMPSFSPEISYIRTYLDCLISLPWQVKSEDKVDIKKAKNILDEDHYGLEKVKERVLEYLAVQKLVGKIKGPILCFVGPPGTGKTSIGKSIAKSLGRKFFRMSLGGIHDEAEIRGHRRTYVGAMPGRIIEGINSVKTKNPVFMLDEIDKIGADFRGDPSSALLEALDLEQNNAFSDHYLEAPFDLSDTMFITTANNLDTIPPALRDRMEVIEFSGYIEEEKFKIAKNFLVSKQLKEHGLDSKKLFIEESAIRKIIREYTREAGVRELERNIAAICRKVARKIAENNDKENYKINASDISKYLGPEKYHATIAEKKNEVGVVTGLAWTEVGGEILLIEATKMPGKGQLILTGHLGKVMQESAKAAYTYVRSRAKALGVSDKFYKDSDIHIHVPAGATPKDGPSAGVAITTAIASVLTDRPVKINIGMTGEITLRGRVLEIGGVKGKVLAAHRAGVKTIILPKDNKKDLEEIPKNIRKDLKFIFVEKMDEVLKEVLTK</sequence>
<evidence type="ECO:0000256" key="2">
    <source>
        <dbReference type="ARBA" id="ARBA00022490"/>
    </source>
</evidence>
<dbReference type="SUPFAM" id="SSF54211">
    <property type="entry name" value="Ribosomal protein S5 domain 2-like"/>
    <property type="match status" value="1"/>
</dbReference>
<dbReference type="EMBL" id="MFGA01000017">
    <property type="protein sequence ID" value="OGF21041.1"/>
    <property type="molecule type" value="Genomic_DNA"/>
</dbReference>
<protein>
    <recommendedName>
        <fullName evidence="9 10">Lon protease</fullName>
        <ecNumber evidence="9 10">3.4.21.53</ecNumber>
    </recommendedName>
    <alternativeName>
        <fullName evidence="9">ATP-dependent protease La</fullName>
    </alternativeName>
</protein>
<evidence type="ECO:0000256" key="9">
    <source>
        <dbReference type="HAMAP-Rule" id="MF_01973"/>
    </source>
</evidence>
<comment type="subunit">
    <text evidence="9 10">Homohexamer. Organized in a ring with a central cavity.</text>
</comment>
<dbReference type="InterPro" id="IPR027417">
    <property type="entry name" value="P-loop_NTPase"/>
</dbReference>
<dbReference type="InterPro" id="IPR003111">
    <property type="entry name" value="Lon_prtase_N"/>
</dbReference>
<feature type="coiled-coil region" evidence="15">
    <location>
        <begin position="187"/>
        <end position="214"/>
    </location>
</feature>
<dbReference type="CDD" id="cd19500">
    <property type="entry name" value="RecA-like_Lon"/>
    <property type="match status" value="1"/>
</dbReference>
<evidence type="ECO:0000256" key="5">
    <source>
        <dbReference type="ARBA" id="ARBA00022801"/>
    </source>
</evidence>
<dbReference type="FunFam" id="3.40.50.300:FF:000382">
    <property type="entry name" value="Lon protease homolog 2, peroxisomal"/>
    <property type="match status" value="1"/>
</dbReference>
<dbReference type="Pfam" id="PF22667">
    <property type="entry name" value="Lon_lid"/>
    <property type="match status" value="1"/>
</dbReference>
<gene>
    <name evidence="9" type="primary">lon</name>
    <name evidence="18" type="ORF">A2257_02025</name>
</gene>
<dbReference type="SUPFAM" id="SSF52540">
    <property type="entry name" value="P-loop containing nucleoside triphosphate hydrolases"/>
    <property type="match status" value="1"/>
</dbReference>
<dbReference type="InterPro" id="IPR027543">
    <property type="entry name" value="Lon_bac"/>
</dbReference>
<keyword evidence="15" id="KW-0175">Coiled coil</keyword>
<dbReference type="GO" id="GO:0043565">
    <property type="term" value="F:sequence-specific DNA binding"/>
    <property type="evidence" value="ECO:0007669"/>
    <property type="project" value="UniProtKB-UniRule"/>
</dbReference>